<reference evidence="1 2" key="1">
    <citation type="submission" date="2015-01" db="EMBL/GenBank/DDBJ databases">
        <title>Evolution of Trichinella species and genotypes.</title>
        <authorList>
            <person name="Korhonen P.K."/>
            <person name="Edoardo P."/>
            <person name="Giuseppe L.R."/>
            <person name="Gasser R.B."/>
        </authorList>
    </citation>
    <scope>NUCLEOTIDE SEQUENCE [LARGE SCALE GENOMIC DNA]</scope>
    <source>
        <strain evidence="1">ISS120</strain>
    </source>
</reference>
<evidence type="ECO:0000313" key="1">
    <source>
        <dbReference type="EMBL" id="KRY44248.1"/>
    </source>
</evidence>
<dbReference type="AlphaFoldDB" id="A0A0V1C588"/>
<gene>
    <name evidence="1" type="ORF">T03_7452</name>
</gene>
<sequence>MLFSRLGVLQSLIGQNLILVEKLLSKLTVCLC</sequence>
<proteinExistence type="predicted"/>
<name>A0A0V1C588_TRIBR</name>
<accession>A0A0V1C588</accession>
<evidence type="ECO:0000313" key="2">
    <source>
        <dbReference type="Proteomes" id="UP000054653"/>
    </source>
</evidence>
<organism evidence="1 2">
    <name type="scientific">Trichinella britovi</name>
    <name type="common">Parasitic roundworm</name>
    <dbReference type="NCBI Taxonomy" id="45882"/>
    <lineage>
        <taxon>Eukaryota</taxon>
        <taxon>Metazoa</taxon>
        <taxon>Ecdysozoa</taxon>
        <taxon>Nematoda</taxon>
        <taxon>Enoplea</taxon>
        <taxon>Dorylaimia</taxon>
        <taxon>Trichinellida</taxon>
        <taxon>Trichinellidae</taxon>
        <taxon>Trichinella</taxon>
    </lineage>
</organism>
<dbReference type="EMBL" id="JYDI01000666">
    <property type="protein sequence ID" value="KRY44248.1"/>
    <property type="molecule type" value="Genomic_DNA"/>
</dbReference>
<comment type="caution">
    <text evidence="1">The sequence shown here is derived from an EMBL/GenBank/DDBJ whole genome shotgun (WGS) entry which is preliminary data.</text>
</comment>
<dbReference type="Proteomes" id="UP000054653">
    <property type="component" value="Unassembled WGS sequence"/>
</dbReference>
<keyword evidence="2" id="KW-1185">Reference proteome</keyword>
<protein>
    <submittedName>
        <fullName evidence="1">Uncharacterized protein</fullName>
    </submittedName>
</protein>